<dbReference type="OrthoDB" id="9777346at2"/>
<dbReference type="AlphaFoldDB" id="A0A1E7RD02"/>
<name>A0A1E7RD02_9GAMM</name>
<comment type="caution">
    <text evidence="2">The sequence shown here is derived from an EMBL/GenBank/DDBJ whole genome shotgun (WGS) entry which is preliminary data.</text>
</comment>
<proteinExistence type="predicted"/>
<dbReference type="SUPFAM" id="SSF53756">
    <property type="entry name" value="UDP-Glycosyltransferase/glycogen phosphorylase"/>
    <property type="match status" value="1"/>
</dbReference>
<organism evidence="2 3">
    <name type="scientific">Acinetobacter qingfengensis</name>
    <dbReference type="NCBI Taxonomy" id="1262585"/>
    <lineage>
        <taxon>Bacteria</taxon>
        <taxon>Pseudomonadati</taxon>
        <taxon>Pseudomonadota</taxon>
        <taxon>Gammaproteobacteria</taxon>
        <taxon>Moraxellales</taxon>
        <taxon>Moraxellaceae</taxon>
        <taxon>Acinetobacter</taxon>
    </lineage>
</organism>
<dbReference type="GO" id="GO:0016757">
    <property type="term" value="F:glycosyltransferase activity"/>
    <property type="evidence" value="ECO:0007669"/>
    <property type="project" value="UniProtKB-ARBA"/>
</dbReference>
<evidence type="ECO:0000313" key="3">
    <source>
        <dbReference type="Proteomes" id="UP000185895"/>
    </source>
</evidence>
<reference evidence="2 3" key="1">
    <citation type="submission" date="2016-09" db="EMBL/GenBank/DDBJ databases">
        <authorList>
            <person name="Capua I."/>
            <person name="De Benedictis P."/>
            <person name="Joannis T."/>
            <person name="Lombin L.H."/>
            <person name="Cattoli G."/>
        </authorList>
    </citation>
    <scope>NUCLEOTIDE SEQUENCE [LARGE SCALE GENOMIC DNA]</scope>
    <source>
        <strain evidence="2 3">ANC 4671</strain>
    </source>
</reference>
<dbReference type="InterPro" id="IPR028098">
    <property type="entry name" value="Glyco_trans_4-like_N"/>
</dbReference>
<dbReference type="RefSeq" id="WP_070069305.1">
    <property type="nucleotide sequence ID" value="NZ_MKKK01000012.1"/>
</dbReference>
<dbReference type="EMBL" id="MKKK01000012">
    <property type="protein sequence ID" value="OEY97156.1"/>
    <property type="molecule type" value="Genomic_DNA"/>
</dbReference>
<accession>A0A1E7RD02</accession>
<dbReference type="Pfam" id="PF13439">
    <property type="entry name" value="Glyco_transf_4"/>
    <property type="match status" value="1"/>
</dbReference>
<keyword evidence="3" id="KW-1185">Reference proteome</keyword>
<evidence type="ECO:0000259" key="1">
    <source>
        <dbReference type="Pfam" id="PF13439"/>
    </source>
</evidence>
<evidence type="ECO:0000313" key="2">
    <source>
        <dbReference type="EMBL" id="OEY97156.1"/>
    </source>
</evidence>
<protein>
    <recommendedName>
        <fullName evidence="1">Glycosyltransferase subfamily 4-like N-terminal domain-containing protein</fullName>
    </recommendedName>
</protein>
<dbReference type="Proteomes" id="UP000185895">
    <property type="component" value="Unassembled WGS sequence"/>
</dbReference>
<feature type="domain" description="Glycosyltransferase subfamily 4-like N-terminal" evidence="1">
    <location>
        <begin position="14"/>
        <end position="174"/>
    </location>
</feature>
<dbReference type="Pfam" id="PF13692">
    <property type="entry name" value="Glyco_trans_1_4"/>
    <property type="match status" value="1"/>
</dbReference>
<sequence>MKILHVIPNFHAIGGAEMMLSRLILSRSDCEHAIVALINDVDDTFAQAAAQCRQVTALHWNGINTLSVIKQLKNLIQKYQPDVVQGWMYHANVLSTLACKGLKDKPKLVWGIHHSLTSPKDESLSTKISLRMSRALTKHCDAIVYCAHSALEQHKVYGFRHPKQMVIANGIQIEQFQINETLHSPITIGFAGRYHAAKGYQYLFETIALLQDQPLKFRIAGKGANFNNPDIQQWIKALQINPHQLELLDQVRDMASFYQSVDVFLMTSITEGLPTVLIEAMASGVPCISTDVGDATNIVQDIGWIVASRQPEQLKNAIITYLNLPDQEKKQLKLAARQQIEQRFALSQVSQHYLTLWESL</sequence>
<dbReference type="Gene3D" id="3.40.50.2000">
    <property type="entry name" value="Glycogen Phosphorylase B"/>
    <property type="match status" value="2"/>
</dbReference>
<gene>
    <name evidence="2" type="ORF">BJI46_01630</name>
</gene>
<dbReference type="STRING" id="1262585.BJI46_01630"/>
<dbReference type="PANTHER" id="PTHR12526">
    <property type="entry name" value="GLYCOSYLTRANSFERASE"/>
    <property type="match status" value="1"/>
</dbReference>